<comment type="caution">
    <text evidence="2">The sequence shown here is derived from an EMBL/GenBank/DDBJ whole genome shotgun (WGS) entry which is preliminary data.</text>
</comment>
<evidence type="ECO:0000313" key="3">
    <source>
        <dbReference type="Proteomes" id="UP000245119"/>
    </source>
</evidence>
<dbReference type="Proteomes" id="UP000245119">
    <property type="component" value="Linkage Group LG2"/>
</dbReference>
<dbReference type="EMBL" id="PZQS01000002">
    <property type="protein sequence ID" value="PVD37144.1"/>
    <property type="molecule type" value="Genomic_DNA"/>
</dbReference>
<keyword evidence="3" id="KW-1185">Reference proteome</keyword>
<accession>A0A2T7PUN9</accession>
<evidence type="ECO:0000256" key="1">
    <source>
        <dbReference type="SAM" id="MobiDB-lite"/>
    </source>
</evidence>
<feature type="region of interest" description="Disordered" evidence="1">
    <location>
        <begin position="77"/>
        <end position="106"/>
    </location>
</feature>
<protein>
    <submittedName>
        <fullName evidence="2">Uncharacterized protein</fullName>
    </submittedName>
</protein>
<evidence type="ECO:0000313" key="2">
    <source>
        <dbReference type="EMBL" id="PVD37144.1"/>
    </source>
</evidence>
<feature type="compositionally biased region" description="Basic and acidic residues" evidence="1">
    <location>
        <begin position="94"/>
        <end position="106"/>
    </location>
</feature>
<sequence>MSSAEVEELGGQNLALFILKRSLSFVALLDTGGKDWPFPAEEYKSRRKIVYWFNSWRPCSLHYLPSYASLGGAVMALTHEEPPGPPHPTPSPQEKTEERVKMGERV</sequence>
<dbReference type="AlphaFoldDB" id="A0A2T7PUN9"/>
<proteinExistence type="predicted"/>
<name>A0A2T7PUN9_POMCA</name>
<reference evidence="2 3" key="1">
    <citation type="submission" date="2018-04" db="EMBL/GenBank/DDBJ databases">
        <title>The genome of golden apple snail Pomacea canaliculata provides insight into stress tolerance and invasive adaptation.</title>
        <authorList>
            <person name="Liu C."/>
            <person name="Liu B."/>
            <person name="Ren Y."/>
            <person name="Zhang Y."/>
            <person name="Wang H."/>
            <person name="Li S."/>
            <person name="Jiang F."/>
            <person name="Yin L."/>
            <person name="Zhang G."/>
            <person name="Qian W."/>
            <person name="Fan W."/>
        </authorList>
    </citation>
    <scope>NUCLEOTIDE SEQUENCE [LARGE SCALE GENOMIC DNA]</scope>
    <source>
        <strain evidence="2">SZHN2017</strain>
        <tissue evidence="2">Muscle</tissue>
    </source>
</reference>
<organism evidence="2 3">
    <name type="scientific">Pomacea canaliculata</name>
    <name type="common">Golden apple snail</name>
    <dbReference type="NCBI Taxonomy" id="400727"/>
    <lineage>
        <taxon>Eukaryota</taxon>
        <taxon>Metazoa</taxon>
        <taxon>Spiralia</taxon>
        <taxon>Lophotrochozoa</taxon>
        <taxon>Mollusca</taxon>
        <taxon>Gastropoda</taxon>
        <taxon>Caenogastropoda</taxon>
        <taxon>Architaenioglossa</taxon>
        <taxon>Ampullarioidea</taxon>
        <taxon>Ampullariidae</taxon>
        <taxon>Pomacea</taxon>
    </lineage>
</organism>
<gene>
    <name evidence="2" type="ORF">C0Q70_04139</name>
</gene>